<feature type="domain" description="FtsK" evidence="5">
    <location>
        <begin position="291"/>
        <end position="507"/>
    </location>
</feature>
<dbReference type="InterPro" id="IPR050206">
    <property type="entry name" value="FtsK/SpoIIIE/SftA"/>
</dbReference>
<feature type="transmembrane region" description="Helical" evidence="4">
    <location>
        <begin position="54"/>
        <end position="72"/>
    </location>
</feature>
<evidence type="ECO:0000313" key="6">
    <source>
        <dbReference type="EMBL" id="KXZ58762.1"/>
    </source>
</evidence>
<feature type="binding site" evidence="3">
    <location>
        <begin position="309"/>
        <end position="316"/>
    </location>
    <ligand>
        <name>ATP</name>
        <dbReference type="ChEBI" id="CHEBI:30616"/>
    </ligand>
</feature>
<dbReference type="SUPFAM" id="SSF52540">
    <property type="entry name" value="P-loop containing nucleoside triphosphate hydrolases"/>
    <property type="match status" value="1"/>
</dbReference>
<dbReference type="PATRIC" id="fig|36807.3.peg.2508"/>
<evidence type="ECO:0000259" key="5">
    <source>
        <dbReference type="PROSITE" id="PS50901"/>
    </source>
</evidence>
<name>A0A150H9I4_9MICO</name>
<evidence type="ECO:0000313" key="7">
    <source>
        <dbReference type="Proteomes" id="UP000075357"/>
    </source>
</evidence>
<keyword evidence="2 3" id="KW-0067">ATP-binding</keyword>
<feature type="transmembrane region" description="Helical" evidence="4">
    <location>
        <begin position="28"/>
        <end position="48"/>
    </location>
</feature>
<dbReference type="Proteomes" id="UP000075357">
    <property type="component" value="Unassembled WGS sequence"/>
</dbReference>
<dbReference type="STRING" id="36807.Mlaev_02465"/>
<protein>
    <submittedName>
        <fullName evidence="6">FtsK/SpoIIIE family protein</fullName>
    </submittedName>
</protein>
<dbReference type="GO" id="GO:0003677">
    <property type="term" value="F:DNA binding"/>
    <property type="evidence" value="ECO:0007669"/>
    <property type="project" value="InterPro"/>
</dbReference>
<dbReference type="PANTHER" id="PTHR22683">
    <property type="entry name" value="SPORULATION PROTEIN RELATED"/>
    <property type="match status" value="1"/>
</dbReference>
<keyword evidence="7" id="KW-1185">Reference proteome</keyword>
<dbReference type="AlphaFoldDB" id="A0A150H9I4"/>
<gene>
    <name evidence="6" type="ORF">Mlaev_02465</name>
</gene>
<dbReference type="GO" id="GO:0005524">
    <property type="term" value="F:ATP binding"/>
    <property type="evidence" value="ECO:0007669"/>
    <property type="project" value="UniProtKB-UniRule"/>
</dbReference>
<dbReference type="PANTHER" id="PTHR22683:SF41">
    <property type="entry name" value="DNA TRANSLOCASE FTSK"/>
    <property type="match status" value="1"/>
</dbReference>
<sequence>MSRAMLGVRPEVVEDVAVRALPRRPLAWPMRVVVVSAIALMAGGLAALADRVELLVLVVVVAAVIIAALIVFGHRAWQRGRSIDLMIEAVNSVVRASAPTRDLVTVSRWRGGWIGAPQRIVIRYPGDLVDSDLKFAETLVVQVSNRMGIAYRVKKNDARRCLITLTADPAAPEPVVDPDQSRLESVLSVIIPGVSVDEFVRDNADNLQRTILHWPPTSTSRVSKTIWQKQAVDAVRSSVVAPNAAQLTIDWDLTADRGTVRPLTPLPDVLPHPPRDDDNPMKIAFGHFRDGTPCVWDLDAPLPHLLIVGGTGGGKTVLLLSILTALPTGMRRDAFGRWVRDPDMPMAEIWPIDPKRLGLFNLGLLPGAKPAATREAAIVTYILKVKKLMDDRYEYLERNGPHLRSTLDPLVLAVDEGEEMADMLNEWWKSGGGKADWCQRMGLEKAPTGSIHPVMTAFGSILRLGREARVHVILASQQAAASWLSTSSRSQFAVRIALRNLEQSTSMMTFGSLVATAGLENKPGRAWVSPGMGIPPEHAQIFWTPKLAQGLGDEDRAIMHALGITLPDDPDFVPQDDVVQVPTEHGETEDVAETSGEEDAGRPHLYAVEDSTPIEEENVRSFELSVSELDVGMSILVDVDGEGVIATVESIDVDLEDQDYLILTYLTEDGEKGEVAVPDDEQVTILLPE</sequence>
<dbReference type="InterPro" id="IPR027417">
    <property type="entry name" value="P-loop_NTPase"/>
</dbReference>
<evidence type="ECO:0000256" key="3">
    <source>
        <dbReference type="PROSITE-ProRule" id="PRU00289"/>
    </source>
</evidence>
<reference evidence="6 7" key="1">
    <citation type="submission" date="2016-01" db="EMBL/GenBank/DDBJ databases">
        <title>Draft genome sequences of Microbacterium laevaniformans LCDC 91-0039 and the type strain of Microbacterium hominis LCDC 84-209.</title>
        <authorList>
            <person name="Bernier A.-M."/>
            <person name="Bernard K."/>
        </authorList>
    </citation>
    <scope>NUCLEOTIDE SEQUENCE [LARGE SCALE GENOMIC DNA]</scope>
    <source>
        <strain evidence="6 7">LCDC 91-0039</strain>
    </source>
</reference>
<keyword evidence="1 3" id="KW-0547">Nucleotide-binding</keyword>
<evidence type="ECO:0000256" key="2">
    <source>
        <dbReference type="ARBA" id="ARBA00022840"/>
    </source>
</evidence>
<comment type="caution">
    <text evidence="6">The sequence shown here is derived from an EMBL/GenBank/DDBJ whole genome shotgun (WGS) entry which is preliminary data.</text>
</comment>
<dbReference type="PROSITE" id="PS50901">
    <property type="entry name" value="FTSK"/>
    <property type="match status" value="1"/>
</dbReference>
<evidence type="ECO:0000256" key="4">
    <source>
        <dbReference type="SAM" id="Phobius"/>
    </source>
</evidence>
<dbReference type="RefSeq" id="WP_157557067.1">
    <property type="nucleotide sequence ID" value="NZ_LRAD01000053.1"/>
</dbReference>
<dbReference type="Gene3D" id="3.40.50.300">
    <property type="entry name" value="P-loop containing nucleotide triphosphate hydrolases"/>
    <property type="match status" value="1"/>
</dbReference>
<dbReference type="InterPro" id="IPR002543">
    <property type="entry name" value="FtsK_dom"/>
</dbReference>
<dbReference type="EMBL" id="LRAD01000053">
    <property type="protein sequence ID" value="KXZ58762.1"/>
    <property type="molecule type" value="Genomic_DNA"/>
</dbReference>
<proteinExistence type="predicted"/>
<organism evidence="6 7">
    <name type="scientific">Microbacterium laevaniformans</name>
    <dbReference type="NCBI Taxonomy" id="36807"/>
    <lineage>
        <taxon>Bacteria</taxon>
        <taxon>Bacillati</taxon>
        <taxon>Actinomycetota</taxon>
        <taxon>Actinomycetes</taxon>
        <taxon>Micrococcales</taxon>
        <taxon>Microbacteriaceae</taxon>
        <taxon>Microbacterium</taxon>
    </lineage>
</organism>
<accession>A0A150H9I4</accession>
<keyword evidence="4" id="KW-0472">Membrane</keyword>
<evidence type="ECO:0000256" key="1">
    <source>
        <dbReference type="ARBA" id="ARBA00022741"/>
    </source>
</evidence>
<keyword evidence="4" id="KW-0812">Transmembrane</keyword>
<keyword evidence="4" id="KW-1133">Transmembrane helix</keyword>